<proteinExistence type="predicted"/>
<dbReference type="EMBL" id="JAPZPY010000005">
    <property type="protein sequence ID" value="MCZ8379962.1"/>
    <property type="molecule type" value="Genomic_DNA"/>
</dbReference>
<dbReference type="Proteomes" id="UP001142153">
    <property type="component" value="Unassembled WGS sequence"/>
</dbReference>
<accession>A0ABT4PTR7</accession>
<protein>
    <submittedName>
        <fullName evidence="1">Uncharacterized protein</fullName>
    </submittedName>
</protein>
<gene>
    <name evidence="1" type="ORF">O6P37_13910</name>
</gene>
<dbReference type="SUPFAM" id="SSF51679">
    <property type="entry name" value="Bacterial luciferase-like"/>
    <property type="match status" value="1"/>
</dbReference>
<evidence type="ECO:0000313" key="1">
    <source>
        <dbReference type="EMBL" id="MCZ8379962.1"/>
    </source>
</evidence>
<keyword evidence="2" id="KW-1185">Reference proteome</keyword>
<reference evidence="1" key="1">
    <citation type="submission" date="2022-12" db="EMBL/GenBank/DDBJ databases">
        <authorList>
            <person name="Deng Y."/>
            <person name="Zhang Y.-Q."/>
        </authorList>
    </citation>
    <scope>NUCLEOTIDE SEQUENCE</scope>
    <source>
        <strain evidence="1">CPCC 205372</strain>
    </source>
</reference>
<dbReference type="InterPro" id="IPR036661">
    <property type="entry name" value="Luciferase-like_sf"/>
</dbReference>
<evidence type="ECO:0000313" key="2">
    <source>
        <dbReference type="Proteomes" id="UP001142153"/>
    </source>
</evidence>
<dbReference type="RefSeq" id="WP_269894621.1">
    <property type="nucleotide sequence ID" value="NZ_JAPZPY010000005.1"/>
</dbReference>
<comment type="caution">
    <text evidence="1">The sequence shown here is derived from an EMBL/GenBank/DDBJ whole genome shotgun (WGS) entry which is preliminary data.</text>
</comment>
<organism evidence="1 2">
    <name type="scientific">Mycobacterium hippophais</name>
    <dbReference type="NCBI Taxonomy" id="3016340"/>
    <lineage>
        <taxon>Bacteria</taxon>
        <taxon>Bacillati</taxon>
        <taxon>Actinomycetota</taxon>
        <taxon>Actinomycetes</taxon>
        <taxon>Mycobacteriales</taxon>
        <taxon>Mycobacteriaceae</taxon>
        <taxon>Mycobacterium</taxon>
    </lineage>
</organism>
<sequence length="62" mass="6177">MIGGSERLARALVGMGTAEQAAASVTAHLDAGADHVVVQVAVDAPTDDPLPNLRALATALSL</sequence>
<name>A0ABT4PTR7_9MYCO</name>